<reference evidence="5 6" key="1">
    <citation type="submission" date="2023-08" db="EMBL/GenBank/DDBJ databases">
        <title>Black Yeasts Isolated from many extreme environments.</title>
        <authorList>
            <person name="Coleine C."/>
            <person name="Stajich J.E."/>
            <person name="Selbmann L."/>
        </authorList>
    </citation>
    <scope>NUCLEOTIDE SEQUENCE [LARGE SCALE GENOMIC DNA]</scope>
    <source>
        <strain evidence="5 6">CCFEE 5885</strain>
    </source>
</reference>
<accession>A0ABR0KJV0</accession>
<dbReference type="InterPro" id="IPR001138">
    <property type="entry name" value="Zn2Cys6_DnaBD"/>
</dbReference>
<feature type="region of interest" description="Disordered" evidence="4">
    <location>
        <begin position="1"/>
        <end position="36"/>
    </location>
</feature>
<evidence type="ECO:0000313" key="5">
    <source>
        <dbReference type="EMBL" id="KAK5098612.1"/>
    </source>
</evidence>
<feature type="region of interest" description="Disordered" evidence="4">
    <location>
        <begin position="56"/>
        <end position="89"/>
    </location>
</feature>
<evidence type="ECO:0000256" key="2">
    <source>
        <dbReference type="ARBA" id="ARBA00023163"/>
    </source>
</evidence>
<evidence type="ECO:0008006" key="7">
    <source>
        <dbReference type="Google" id="ProtNLM"/>
    </source>
</evidence>
<keyword evidence="3" id="KW-0539">Nucleus</keyword>
<gene>
    <name evidence="5" type="ORF">LTR24_001717</name>
</gene>
<feature type="compositionally biased region" description="Polar residues" evidence="4">
    <location>
        <begin position="1"/>
        <end position="14"/>
    </location>
</feature>
<keyword evidence="6" id="KW-1185">Reference proteome</keyword>
<evidence type="ECO:0000256" key="1">
    <source>
        <dbReference type="ARBA" id="ARBA00023015"/>
    </source>
</evidence>
<name>A0ABR0KJV0_9EURO</name>
<evidence type="ECO:0000256" key="4">
    <source>
        <dbReference type="SAM" id="MobiDB-lite"/>
    </source>
</evidence>
<organism evidence="5 6">
    <name type="scientific">Lithohypha guttulata</name>
    <dbReference type="NCBI Taxonomy" id="1690604"/>
    <lineage>
        <taxon>Eukaryota</taxon>
        <taxon>Fungi</taxon>
        <taxon>Dikarya</taxon>
        <taxon>Ascomycota</taxon>
        <taxon>Pezizomycotina</taxon>
        <taxon>Eurotiomycetes</taxon>
        <taxon>Chaetothyriomycetidae</taxon>
        <taxon>Chaetothyriales</taxon>
        <taxon>Trichomeriaceae</taxon>
        <taxon>Lithohypha</taxon>
    </lineage>
</organism>
<feature type="region of interest" description="Disordered" evidence="4">
    <location>
        <begin position="393"/>
        <end position="504"/>
    </location>
</feature>
<dbReference type="CDD" id="cd00067">
    <property type="entry name" value="GAL4"/>
    <property type="match status" value="1"/>
</dbReference>
<dbReference type="EMBL" id="JAVRRG010000013">
    <property type="protein sequence ID" value="KAK5098612.1"/>
    <property type="molecule type" value="Genomic_DNA"/>
</dbReference>
<evidence type="ECO:0000256" key="3">
    <source>
        <dbReference type="ARBA" id="ARBA00023242"/>
    </source>
</evidence>
<feature type="compositionally biased region" description="Basic and acidic residues" evidence="4">
    <location>
        <begin position="437"/>
        <end position="455"/>
    </location>
</feature>
<dbReference type="Proteomes" id="UP001345013">
    <property type="component" value="Unassembled WGS sequence"/>
</dbReference>
<feature type="compositionally biased region" description="Polar residues" evidence="4">
    <location>
        <begin position="475"/>
        <end position="484"/>
    </location>
</feature>
<protein>
    <recommendedName>
        <fullName evidence="7">Zn(2)-C6 fungal-type domain-containing protein</fullName>
    </recommendedName>
</protein>
<keyword evidence="2" id="KW-0804">Transcription</keyword>
<proteinExistence type="predicted"/>
<comment type="caution">
    <text evidence="5">The sequence shown here is derived from an EMBL/GenBank/DDBJ whole genome shotgun (WGS) entry which is preliminary data.</text>
</comment>
<keyword evidence="1" id="KW-0805">Transcription regulation</keyword>
<evidence type="ECO:0000313" key="6">
    <source>
        <dbReference type="Proteomes" id="UP001345013"/>
    </source>
</evidence>
<sequence length="605" mass="66699">MSANTSPGFSSDIDTGSLEDILPNPPMADDAAGDNLDPEDMITVYTAFFQLTESTEKEDLNRADGSANINASASTDTRPGFGSAAGEGGDRHSLADARFFLESDIPFRAPSSRVTHSFLKEPSAEQSPIDSELYTKCMKCISQHVRCDRRVPCCSNCNSASECVYWKRAGFNNQTEAIQAYRASLLPAKKEVPRRPSSFKPPKSIIKPEVSPLLPNTTIKDIEWLDGDISHFQKECPSSITNMIDKHLVEFETLIATGLWSSGKTCYVDRGRESLFVDPQTDQDVPVARYRYGGSHQFFVVWLPRRDPSDGLEPAICKFRVYNNDGVVMRNGNSWVPVMWKTWVPQGVKHKAARDIIRYKRDAAPKRSWVPSPIISASPLDVVDLDLNEPKRTGQLSAKRRSSALELAVPKRARNDATPSNNKAQHGVHTPMRHKDRNAGHSGKENPKMLRERGPDGLFSGRPSLSASVDEPTHSPATKPSTKIASPKPVARLPPPSSIVSEPTKKGLDLSVSFQDSSGEVRGTYPYDECNTAQKLFDVACVAQIAQIEPPATRLLKVKFDEGGEGRIRPDKEQDFRNVFEAELKKLVTGALGGGEFKVTISPYL</sequence>
<feature type="compositionally biased region" description="Polar residues" evidence="4">
    <location>
        <begin position="67"/>
        <end position="77"/>
    </location>
</feature>